<dbReference type="GO" id="GO:0015648">
    <property type="term" value="F:lipid-linked peptidoglycan transporter activity"/>
    <property type="evidence" value="ECO:0007669"/>
    <property type="project" value="TreeGrafter"/>
</dbReference>
<dbReference type="PRINTS" id="PR01806">
    <property type="entry name" value="VIRFACTRMVIN"/>
</dbReference>
<evidence type="ECO:0000256" key="9">
    <source>
        <dbReference type="ARBA" id="ARBA00061532"/>
    </source>
</evidence>
<dbReference type="GO" id="GO:0034204">
    <property type="term" value="P:lipid translocation"/>
    <property type="evidence" value="ECO:0007669"/>
    <property type="project" value="TreeGrafter"/>
</dbReference>
<accession>A0AAU7X7W2</accession>
<comment type="similarity">
    <text evidence="9">Belongs to the MurJ/MviN family.</text>
</comment>
<evidence type="ECO:0000256" key="10">
    <source>
        <dbReference type="SAM" id="Phobius"/>
    </source>
</evidence>
<evidence type="ECO:0000256" key="5">
    <source>
        <dbReference type="ARBA" id="ARBA00022984"/>
    </source>
</evidence>
<evidence type="ECO:0000256" key="1">
    <source>
        <dbReference type="ARBA" id="ARBA00004651"/>
    </source>
</evidence>
<dbReference type="GO" id="GO:0005886">
    <property type="term" value="C:plasma membrane"/>
    <property type="evidence" value="ECO:0007669"/>
    <property type="project" value="UniProtKB-SubCell"/>
</dbReference>
<feature type="transmembrane region" description="Helical" evidence="10">
    <location>
        <begin position="90"/>
        <end position="111"/>
    </location>
</feature>
<evidence type="ECO:0000256" key="8">
    <source>
        <dbReference type="ARBA" id="ARBA00060041"/>
    </source>
</evidence>
<sequence length="242" mass="25136">MASRLFSNFLTVGGATLISRVLGFVRDTMIAAELGTGPVADAFFVAFRLPNLFRRLFAEGAFNSAFVPLYARTLEGEGEAAARTFARDTFGMLVLSLAAVSAVAMIGAPWLVGLLAPGFGEEPAKFDLTVFLTRICFPYLACMSLTGLFGGILNSHGRFKAAAFAPVLLNVVLIAVLVGIAASGQARTSQAGVILSWGVAAAGLAQLLLVVVAVMRGGWGFVRGGRAGPRRSGGSSRSGCRG</sequence>
<keyword evidence="6 10" id="KW-1133">Transmembrane helix</keyword>
<dbReference type="InterPro" id="IPR004268">
    <property type="entry name" value="MurJ"/>
</dbReference>
<evidence type="ECO:0000256" key="7">
    <source>
        <dbReference type="ARBA" id="ARBA00023136"/>
    </source>
</evidence>
<dbReference type="KEGG" id="mflg:ABS361_17555"/>
<proteinExistence type="inferred from homology"/>
<feature type="transmembrane region" description="Helical" evidence="10">
    <location>
        <begin position="161"/>
        <end position="182"/>
    </location>
</feature>
<feature type="transmembrane region" description="Helical" evidence="10">
    <location>
        <begin position="194"/>
        <end position="215"/>
    </location>
</feature>
<name>A0AAU7X7W2_9HYPH</name>
<dbReference type="Pfam" id="PF03023">
    <property type="entry name" value="MurJ"/>
    <property type="match status" value="1"/>
</dbReference>
<dbReference type="AlphaFoldDB" id="A0AAU7X7W2"/>
<dbReference type="RefSeq" id="WP_407048951.1">
    <property type="nucleotide sequence ID" value="NZ_CP158568.1"/>
</dbReference>
<evidence type="ECO:0000256" key="2">
    <source>
        <dbReference type="ARBA" id="ARBA00022475"/>
    </source>
</evidence>
<organism evidence="11">
    <name type="scientific">Methyloraptor flagellatus</name>
    <dbReference type="NCBI Taxonomy" id="3162530"/>
    <lineage>
        <taxon>Bacteria</taxon>
        <taxon>Pseudomonadati</taxon>
        <taxon>Pseudomonadota</taxon>
        <taxon>Alphaproteobacteria</taxon>
        <taxon>Hyphomicrobiales</taxon>
        <taxon>Ancalomicrobiaceae</taxon>
        <taxon>Methyloraptor</taxon>
    </lineage>
</organism>
<dbReference type="EMBL" id="CP158568">
    <property type="protein sequence ID" value="XBY43852.1"/>
    <property type="molecule type" value="Genomic_DNA"/>
</dbReference>
<comment type="subcellular location">
    <subcellularLocation>
        <location evidence="1">Cell membrane</location>
        <topology evidence="1">Multi-pass membrane protein</topology>
    </subcellularLocation>
</comment>
<keyword evidence="4" id="KW-0133">Cell shape</keyword>
<gene>
    <name evidence="11" type="ORF">ABS361_17555</name>
</gene>
<evidence type="ECO:0000256" key="6">
    <source>
        <dbReference type="ARBA" id="ARBA00022989"/>
    </source>
</evidence>
<protein>
    <submittedName>
        <fullName evidence="11">Lipid II flippase MurJ</fullName>
    </submittedName>
</protein>
<evidence type="ECO:0000313" key="11">
    <source>
        <dbReference type="EMBL" id="XBY43852.1"/>
    </source>
</evidence>
<keyword evidence="2" id="KW-1003">Cell membrane</keyword>
<keyword evidence="5" id="KW-0573">Peptidoglycan synthesis</keyword>
<keyword evidence="7 10" id="KW-0472">Membrane</keyword>
<evidence type="ECO:0000256" key="3">
    <source>
        <dbReference type="ARBA" id="ARBA00022692"/>
    </source>
</evidence>
<dbReference type="InterPro" id="IPR051050">
    <property type="entry name" value="Lipid_II_flippase_MurJ/MviN"/>
</dbReference>
<comment type="function">
    <text evidence="8">Involved in peptidoglycan biosynthesis. Transports lipid-linked peptidoglycan precursors from the inner to the outer leaflet of the cytoplasmic membrane.</text>
</comment>
<dbReference type="GO" id="GO:0009252">
    <property type="term" value="P:peptidoglycan biosynthetic process"/>
    <property type="evidence" value="ECO:0007669"/>
    <property type="project" value="UniProtKB-KW"/>
</dbReference>
<keyword evidence="3 10" id="KW-0812">Transmembrane</keyword>
<feature type="transmembrane region" description="Helical" evidence="10">
    <location>
        <begin position="131"/>
        <end position="154"/>
    </location>
</feature>
<dbReference type="PANTHER" id="PTHR47019">
    <property type="entry name" value="LIPID II FLIPPASE MURJ"/>
    <property type="match status" value="1"/>
</dbReference>
<evidence type="ECO:0000256" key="4">
    <source>
        <dbReference type="ARBA" id="ARBA00022960"/>
    </source>
</evidence>
<dbReference type="GO" id="GO:0008360">
    <property type="term" value="P:regulation of cell shape"/>
    <property type="evidence" value="ECO:0007669"/>
    <property type="project" value="UniProtKB-KW"/>
</dbReference>
<dbReference type="PANTHER" id="PTHR47019:SF1">
    <property type="entry name" value="LIPID II FLIPPASE MURJ"/>
    <property type="match status" value="1"/>
</dbReference>
<reference evidence="11" key="1">
    <citation type="submission" date="2024-06" db="EMBL/GenBank/DDBJ databases">
        <title>Methylostella associata gen. nov., sp. nov., a novel Ancalomicrobiaceae-affiliated facultatively methylotrophic bacteria that feed on methanotrophs of the genus Methylococcus.</title>
        <authorList>
            <person name="Saltykova V."/>
            <person name="Danilova O.V."/>
            <person name="Oshkin I.Y."/>
            <person name="Belova S.E."/>
            <person name="Pimenov N.V."/>
            <person name="Dedysh S.N."/>
        </authorList>
    </citation>
    <scope>NUCLEOTIDE SEQUENCE</scope>
    <source>
        <strain evidence="11">S20</strain>
    </source>
</reference>